<dbReference type="EMBL" id="JASBWU010000017">
    <property type="protein sequence ID" value="KAJ9115007.1"/>
    <property type="molecule type" value="Genomic_DNA"/>
</dbReference>
<protein>
    <submittedName>
        <fullName evidence="1">Uncharacterized protein</fullName>
    </submittedName>
</protein>
<name>A0ACC2WWU9_9TREE</name>
<accession>A0ACC2WWU9</accession>
<reference evidence="1" key="1">
    <citation type="submission" date="2023-04" db="EMBL/GenBank/DDBJ databases">
        <title>Draft Genome sequencing of Naganishia species isolated from polar environments using Oxford Nanopore Technology.</title>
        <authorList>
            <person name="Leo P."/>
            <person name="Venkateswaran K."/>
        </authorList>
    </citation>
    <scope>NUCLEOTIDE SEQUENCE</scope>
    <source>
        <strain evidence="1">MNA-CCFEE 5425</strain>
    </source>
</reference>
<gene>
    <name evidence="1" type="ORF">QFC22_005335</name>
</gene>
<evidence type="ECO:0000313" key="1">
    <source>
        <dbReference type="EMBL" id="KAJ9115007.1"/>
    </source>
</evidence>
<keyword evidence="2" id="KW-1185">Reference proteome</keyword>
<evidence type="ECO:0000313" key="2">
    <source>
        <dbReference type="Proteomes" id="UP001243375"/>
    </source>
</evidence>
<proteinExistence type="predicted"/>
<sequence>MLPNNPASTRKSTTNLSNNNANQSLIENPKMDPNNIDPVKATYGAGALTGSHESFTGKVVEEEEEAPVSLFALAAAAIANVDNHQNDSIIPEDESVLALARLGGLGGQMWAYKDTVESSSVSSSYSSSSPWAGGGPQWL</sequence>
<organism evidence="1 2">
    <name type="scientific">Naganishia vaughanmartiniae</name>
    <dbReference type="NCBI Taxonomy" id="1424756"/>
    <lineage>
        <taxon>Eukaryota</taxon>
        <taxon>Fungi</taxon>
        <taxon>Dikarya</taxon>
        <taxon>Basidiomycota</taxon>
        <taxon>Agaricomycotina</taxon>
        <taxon>Tremellomycetes</taxon>
        <taxon>Filobasidiales</taxon>
        <taxon>Filobasidiaceae</taxon>
        <taxon>Naganishia</taxon>
    </lineage>
</organism>
<dbReference type="Proteomes" id="UP001243375">
    <property type="component" value="Unassembled WGS sequence"/>
</dbReference>
<comment type="caution">
    <text evidence="1">The sequence shown here is derived from an EMBL/GenBank/DDBJ whole genome shotgun (WGS) entry which is preliminary data.</text>
</comment>